<reference evidence="1" key="1">
    <citation type="submission" date="2023-03" db="EMBL/GenBank/DDBJ databases">
        <authorList>
            <person name="Shen W."/>
            <person name="Cai J."/>
        </authorList>
    </citation>
    <scope>NUCLEOTIDE SEQUENCE</scope>
    <source>
        <strain evidence="1">K72-2</strain>
    </source>
</reference>
<dbReference type="AlphaFoldDB" id="A0AAW8UNI9"/>
<sequence length="132" mass="16055">MNERLVLFFPPYKKSQFYQLMGAFFAERVYQQQFPYLVNDENCYWYVILDDEKRVTAFSYYEKGANKVELGEFYEKDPAAQFKKFLLRKCWWISAATTQKQRFSLLVTSLVKLHFWSQKGLRFIDKQKIIHF</sequence>
<proteinExistence type="predicted"/>
<protein>
    <recommendedName>
        <fullName evidence="3">Acetyltransferase</fullName>
    </recommendedName>
</protein>
<dbReference type="Proteomes" id="UP001268896">
    <property type="component" value="Unassembled WGS sequence"/>
</dbReference>
<dbReference type="EMBL" id="JARQDV010000012">
    <property type="protein sequence ID" value="MDT2965769.1"/>
    <property type="molecule type" value="Genomic_DNA"/>
</dbReference>
<gene>
    <name evidence="1" type="ORF">P7I32_14325</name>
</gene>
<accession>A0AAW8UNI9</accession>
<dbReference type="RefSeq" id="WP_311904443.1">
    <property type="nucleotide sequence ID" value="NZ_JARQDV010000012.1"/>
</dbReference>
<evidence type="ECO:0000313" key="1">
    <source>
        <dbReference type="EMBL" id="MDT2965769.1"/>
    </source>
</evidence>
<evidence type="ECO:0000313" key="2">
    <source>
        <dbReference type="Proteomes" id="UP001268896"/>
    </source>
</evidence>
<name>A0AAW8UNI9_ENTCA</name>
<comment type="caution">
    <text evidence="1">The sequence shown here is derived from an EMBL/GenBank/DDBJ whole genome shotgun (WGS) entry which is preliminary data.</text>
</comment>
<organism evidence="1 2">
    <name type="scientific">Enterococcus casseliflavus</name>
    <name type="common">Enterococcus flavescens</name>
    <dbReference type="NCBI Taxonomy" id="37734"/>
    <lineage>
        <taxon>Bacteria</taxon>
        <taxon>Bacillati</taxon>
        <taxon>Bacillota</taxon>
        <taxon>Bacilli</taxon>
        <taxon>Lactobacillales</taxon>
        <taxon>Enterococcaceae</taxon>
        <taxon>Enterococcus</taxon>
    </lineage>
</organism>
<evidence type="ECO:0008006" key="3">
    <source>
        <dbReference type="Google" id="ProtNLM"/>
    </source>
</evidence>